<reference evidence="1" key="1">
    <citation type="submission" date="2020-08" db="EMBL/GenBank/DDBJ databases">
        <title>Plant Genome Project.</title>
        <authorList>
            <person name="Zhang R.-G."/>
        </authorList>
    </citation>
    <scope>NUCLEOTIDE SEQUENCE</scope>
    <source>
        <strain evidence="1">WSP0</strain>
        <tissue evidence="1">Leaf</tissue>
    </source>
</reference>
<accession>A0AAV6J678</accession>
<organism evidence="1 2">
    <name type="scientific">Rhododendron griersonianum</name>
    <dbReference type="NCBI Taxonomy" id="479676"/>
    <lineage>
        <taxon>Eukaryota</taxon>
        <taxon>Viridiplantae</taxon>
        <taxon>Streptophyta</taxon>
        <taxon>Embryophyta</taxon>
        <taxon>Tracheophyta</taxon>
        <taxon>Spermatophyta</taxon>
        <taxon>Magnoliopsida</taxon>
        <taxon>eudicotyledons</taxon>
        <taxon>Gunneridae</taxon>
        <taxon>Pentapetalae</taxon>
        <taxon>asterids</taxon>
        <taxon>Ericales</taxon>
        <taxon>Ericaceae</taxon>
        <taxon>Ericoideae</taxon>
        <taxon>Rhodoreae</taxon>
        <taxon>Rhododendron</taxon>
    </lineage>
</organism>
<protein>
    <submittedName>
        <fullName evidence="1">Uncharacterized protein</fullName>
    </submittedName>
</protein>
<dbReference type="AlphaFoldDB" id="A0AAV6J678"/>
<sequence length="143" mass="16291">MAGTDPAVGHRRSSYFYGCMSPSCVPVQEECYTRIHDQLPPIPIGSTHDTRRRRWQKIIKKLVRESKSIYGSTKPPPPTFRYDAVSYSQNFDEGCHREELTSRCNPQYKSACGENVYLECRTLISTFSIARDEVVLPGNSLNL</sequence>
<evidence type="ECO:0000313" key="1">
    <source>
        <dbReference type="EMBL" id="KAG5535423.1"/>
    </source>
</evidence>
<comment type="caution">
    <text evidence="1">The sequence shown here is derived from an EMBL/GenBank/DDBJ whole genome shotgun (WGS) entry which is preliminary data.</text>
</comment>
<name>A0AAV6J678_9ERIC</name>
<evidence type="ECO:0000313" key="2">
    <source>
        <dbReference type="Proteomes" id="UP000823749"/>
    </source>
</evidence>
<dbReference type="EMBL" id="JACTNZ010000008">
    <property type="protein sequence ID" value="KAG5535423.1"/>
    <property type="molecule type" value="Genomic_DNA"/>
</dbReference>
<dbReference type="Proteomes" id="UP000823749">
    <property type="component" value="Chromosome 8"/>
</dbReference>
<gene>
    <name evidence="1" type="ORF">RHGRI_023250</name>
</gene>
<keyword evidence="2" id="KW-1185">Reference proteome</keyword>
<proteinExistence type="predicted"/>